<evidence type="ECO:0000313" key="2">
    <source>
        <dbReference type="Proteomes" id="UP001500507"/>
    </source>
</evidence>
<dbReference type="Proteomes" id="UP001500507">
    <property type="component" value="Unassembled WGS sequence"/>
</dbReference>
<name>A0ABN1ME82_9FLAO</name>
<comment type="caution">
    <text evidence="1">The sequence shown here is derived from an EMBL/GenBank/DDBJ whole genome shotgun (WGS) entry which is preliminary data.</text>
</comment>
<keyword evidence="2" id="KW-1185">Reference proteome</keyword>
<gene>
    <name evidence="1" type="ORF">GCM10009117_01800</name>
</gene>
<dbReference type="EMBL" id="BAAAFG010000001">
    <property type="protein sequence ID" value="GAA0871035.1"/>
    <property type="molecule type" value="Genomic_DNA"/>
</dbReference>
<evidence type="ECO:0000313" key="1">
    <source>
        <dbReference type="EMBL" id="GAA0871035.1"/>
    </source>
</evidence>
<protein>
    <submittedName>
        <fullName evidence="1">Uncharacterized protein</fullName>
    </submittedName>
</protein>
<reference evidence="1 2" key="1">
    <citation type="journal article" date="2019" name="Int. J. Syst. Evol. Microbiol.">
        <title>The Global Catalogue of Microorganisms (GCM) 10K type strain sequencing project: providing services to taxonomists for standard genome sequencing and annotation.</title>
        <authorList>
            <consortium name="The Broad Institute Genomics Platform"/>
            <consortium name="The Broad Institute Genome Sequencing Center for Infectious Disease"/>
            <person name="Wu L."/>
            <person name="Ma J."/>
        </authorList>
    </citation>
    <scope>NUCLEOTIDE SEQUENCE [LARGE SCALE GENOMIC DNA]</scope>
    <source>
        <strain evidence="1 2">JCM 16082</strain>
    </source>
</reference>
<sequence>MRKAGTEFSTAGEKFPKEMSIAFKNNETEIELKYDTLVLFDTGDLQDELDLISNRIKTNMKDLV</sequence>
<dbReference type="RefSeq" id="WP_343762609.1">
    <property type="nucleotide sequence ID" value="NZ_BAAAFG010000001.1"/>
</dbReference>
<accession>A0ABN1ME82</accession>
<organism evidence="1 2">
    <name type="scientific">Gangjinia marincola</name>
    <dbReference type="NCBI Taxonomy" id="578463"/>
    <lineage>
        <taxon>Bacteria</taxon>
        <taxon>Pseudomonadati</taxon>
        <taxon>Bacteroidota</taxon>
        <taxon>Flavobacteriia</taxon>
        <taxon>Flavobacteriales</taxon>
        <taxon>Flavobacteriaceae</taxon>
        <taxon>Gangjinia</taxon>
    </lineage>
</organism>
<proteinExistence type="predicted"/>